<name>A0AB39PQP1_9ACTN</name>
<dbReference type="EMBL" id="CP163439">
    <property type="protein sequence ID" value="XDQ33268.1"/>
    <property type="molecule type" value="Genomic_DNA"/>
</dbReference>
<gene>
    <name evidence="1" type="ORF">AB5J49_08045</name>
</gene>
<accession>A0AB39PQP1</accession>
<reference evidence="1" key="1">
    <citation type="submission" date="2024-07" db="EMBL/GenBank/DDBJ databases">
        <authorList>
            <person name="Yu S.T."/>
        </authorList>
    </citation>
    <scope>NUCLEOTIDE SEQUENCE</scope>
    <source>
        <strain evidence="1">R28</strain>
    </source>
</reference>
<evidence type="ECO:0000313" key="1">
    <source>
        <dbReference type="EMBL" id="XDQ33268.1"/>
    </source>
</evidence>
<organism evidence="1">
    <name type="scientific">Streptomyces sp. R28</name>
    <dbReference type="NCBI Taxonomy" id="3238628"/>
    <lineage>
        <taxon>Bacteria</taxon>
        <taxon>Bacillati</taxon>
        <taxon>Actinomycetota</taxon>
        <taxon>Actinomycetes</taxon>
        <taxon>Kitasatosporales</taxon>
        <taxon>Streptomycetaceae</taxon>
        <taxon>Streptomyces</taxon>
    </lineage>
</organism>
<proteinExistence type="predicted"/>
<protein>
    <submittedName>
        <fullName evidence="1">Uncharacterized protein</fullName>
    </submittedName>
</protein>
<sequence length="82" mass="9021">MSASVQSAQTVWSDGVTHRFLTRAAEITGNHDLAVEVSEGQVEASSRCAGCGHREHTWFPREIHGRAQQHAEKCRAVPRPTV</sequence>
<dbReference type="RefSeq" id="WP_369167811.1">
    <property type="nucleotide sequence ID" value="NZ_CP163439.1"/>
</dbReference>
<dbReference type="AlphaFoldDB" id="A0AB39PQP1"/>